<dbReference type="Proteomes" id="UP000681075">
    <property type="component" value="Unassembled WGS sequence"/>
</dbReference>
<proteinExistence type="predicted"/>
<organism evidence="2 3">
    <name type="scientific">Roseiterribacter gracilis</name>
    <dbReference type="NCBI Taxonomy" id="2812848"/>
    <lineage>
        <taxon>Bacteria</taxon>
        <taxon>Pseudomonadati</taxon>
        <taxon>Pseudomonadota</taxon>
        <taxon>Alphaproteobacteria</taxon>
        <taxon>Rhodospirillales</taxon>
        <taxon>Roseiterribacteraceae</taxon>
        <taxon>Roseiterribacter</taxon>
    </lineage>
</organism>
<evidence type="ECO:0000259" key="1">
    <source>
        <dbReference type="PROSITE" id="PS51186"/>
    </source>
</evidence>
<keyword evidence="3" id="KW-1185">Reference proteome</keyword>
<evidence type="ECO:0000313" key="3">
    <source>
        <dbReference type="Proteomes" id="UP000681075"/>
    </source>
</evidence>
<dbReference type="PROSITE" id="PS51186">
    <property type="entry name" value="GNAT"/>
    <property type="match status" value="1"/>
</dbReference>
<evidence type="ECO:0000313" key="2">
    <source>
        <dbReference type="EMBL" id="GIL41216.1"/>
    </source>
</evidence>
<reference evidence="2" key="1">
    <citation type="submission" date="2021-02" db="EMBL/GenBank/DDBJ databases">
        <title>Genome sequence of Rhodospirillales sp. strain TMPK1 isolated from soil.</title>
        <authorList>
            <person name="Nakai R."/>
            <person name="Kusada H."/>
            <person name="Tamaki H."/>
        </authorList>
    </citation>
    <scope>NUCLEOTIDE SEQUENCE</scope>
    <source>
        <strain evidence="2">TMPK1</strain>
    </source>
</reference>
<sequence length="169" mass="19217">MLRILACFGTLSQEDDMSDALHYQRFAGSLDDAASIMLPLCRGMFTGFTDDYLRSRLDFIDDPRLWLAWRDGVAVGFKFGYRREPDLFYSWLGGVDASARKLGIASELMRLQHADLVDAGYRFVTTRTRAVNNPMLILNLKHGFQIAGYEVDQDQKAVVWQRKTLVPSA</sequence>
<gene>
    <name evidence="2" type="ORF">TMPK1_34530</name>
</gene>
<dbReference type="Gene3D" id="3.40.630.30">
    <property type="match status" value="1"/>
</dbReference>
<comment type="caution">
    <text evidence="2">The sequence shown here is derived from an EMBL/GenBank/DDBJ whole genome shotgun (WGS) entry which is preliminary data.</text>
</comment>
<dbReference type="InterPro" id="IPR016181">
    <property type="entry name" value="Acyl_CoA_acyltransferase"/>
</dbReference>
<dbReference type="InterPro" id="IPR000182">
    <property type="entry name" value="GNAT_dom"/>
</dbReference>
<dbReference type="GO" id="GO:0016747">
    <property type="term" value="F:acyltransferase activity, transferring groups other than amino-acyl groups"/>
    <property type="evidence" value="ECO:0007669"/>
    <property type="project" value="InterPro"/>
</dbReference>
<dbReference type="AlphaFoldDB" id="A0A8S8XJ49"/>
<dbReference type="EMBL" id="BOPV01000001">
    <property type="protein sequence ID" value="GIL41216.1"/>
    <property type="molecule type" value="Genomic_DNA"/>
</dbReference>
<feature type="domain" description="N-acetyltransferase" evidence="1">
    <location>
        <begin position="28"/>
        <end position="165"/>
    </location>
</feature>
<dbReference type="SUPFAM" id="SSF55729">
    <property type="entry name" value="Acyl-CoA N-acyltransferases (Nat)"/>
    <property type="match status" value="1"/>
</dbReference>
<protein>
    <recommendedName>
        <fullName evidence="1">N-acetyltransferase domain-containing protein</fullName>
    </recommendedName>
</protein>
<name>A0A8S8XJ49_9PROT</name>
<dbReference type="CDD" id="cd04301">
    <property type="entry name" value="NAT_SF"/>
    <property type="match status" value="1"/>
</dbReference>
<dbReference type="Pfam" id="PF00583">
    <property type="entry name" value="Acetyltransf_1"/>
    <property type="match status" value="1"/>
</dbReference>
<accession>A0A8S8XJ49</accession>